<evidence type="ECO:0000313" key="12">
    <source>
        <dbReference type="EMBL" id="NIX75530.1"/>
    </source>
</evidence>
<dbReference type="HAMAP" id="MF_00218">
    <property type="entry name" value="URO_D"/>
    <property type="match status" value="1"/>
</dbReference>
<organism evidence="12 13">
    <name type="scientific">Microvirga terricola</name>
    <dbReference type="NCBI Taxonomy" id="2719797"/>
    <lineage>
        <taxon>Bacteria</taxon>
        <taxon>Pseudomonadati</taxon>
        <taxon>Pseudomonadota</taxon>
        <taxon>Alphaproteobacteria</taxon>
        <taxon>Hyphomicrobiales</taxon>
        <taxon>Methylobacteriaceae</taxon>
        <taxon>Microvirga</taxon>
    </lineage>
</organism>
<evidence type="ECO:0000256" key="2">
    <source>
        <dbReference type="ARBA" id="ARBA00009935"/>
    </source>
</evidence>
<comment type="caution">
    <text evidence="7">Lacks conserved residue(s) required for the propagation of feature annotation.</text>
</comment>
<evidence type="ECO:0000313" key="13">
    <source>
        <dbReference type="Proteomes" id="UP000707352"/>
    </source>
</evidence>
<dbReference type="SUPFAM" id="SSF51726">
    <property type="entry name" value="UROD/MetE-like"/>
    <property type="match status" value="1"/>
</dbReference>
<dbReference type="InterPro" id="IPR038071">
    <property type="entry name" value="UROD/MetE-like_sf"/>
</dbReference>
<name>A0ABX0V918_9HYPH</name>
<feature type="binding site" evidence="7">
    <location>
        <begin position="60"/>
        <end position="64"/>
    </location>
    <ligand>
        <name>substrate</name>
    </ligand>
</feature>
<comment type="caution">
    <text evidence="12">The sequence shown here is derived from an EMBL/GenBank/DDBJ whole genome shotgun (WGS) entry which is preliminary data.</text>
</comment>
<feature type="binding site" evidence="7">
    <location>
        <position position="357"/>
    </location>
    <ligand>
        <name>substrate</name>
    </ligand>
</feature>
<comment type="pathway">
    <text evidence="1 7 8">Porphyrin-containing compound metabolism; protoporphyrin-IX biosynthesis; coproporphyrinogen-III from 5-aminolevulinate: step 4/4.</text>
</comment>
<keyword evidence="13" id="KW-1185">Reference proteome</keyword>
<sequence length="378" mass="41077">MWTGCGRGCGFAIHGPRETTDSRFKEFKFKRGPVSERPTKAILRVLNGEPVWPLPIWIMRQAGRYLPEYRATRAQAGSFLDLCYNPRLAEEVTLQPIRRFGFDAAILFSDILVIPHALGQEVRFVENEGPKLDPITSLADLKQLKDEIPLEHLDPVFETLDRLSTSLPRETTLLGFCGAPWTVASYMIAGKGTPDQAPARLTAYRDPAFMAALIDRLVKASTAYLIRQIDAGAEAVQIFESFGAALPPALFDTLSLDPIRRIVSGLKAARPQAKAIVFVRGGGSHLARFAAAGVGDALALDWTLDPAQVLPTLPKTVATQGNLDPLALIAGGEALTNGIDRILSAVRGRPHIFNLGHGILPETPTDHVAQLIARVRGA</sequence>
<evidence type="ECO:0000256" key="5">
    <source>
        <dbReference type="ARBA" id="ARBA00023239"/>
    </source>
</evidence>
<keyword evidence="4 7" id="KW-0210">Decarboxylase</keyword>
<evidence type="ECO:0000256" key="1">
    <source>
        <dbReference type="ARBA" id="ARBA00004804"/>
    </source>
</evidence>
<feature type="site" description="Transition state stabilizer" evidence="7">
    <location>
        <position position="110"/>
    </location>
</feature>
<reference evidence="12 13" key="1">
    <citation type="submission" date="2020-03" db="EMBL/GenBank/DDBJ databases">
        <title>The genome sequence of Microvirga sp. c23x22.</title>
        <authorList>
            <person name="Zhang X."/>
        </authorList>
    </citation>
    <scope>NUCLEOTIDE SEQUENCE [LARGE SCALE GENOMIC DNA]</scope>
    <source>
        <strain evidence="13">c23x22</strain>
    </source>
</reference>
<comment type="catalytic activity">
    <reaction evidence="7 8">
        <text>uroporphyrinogen III + 4 H(+) = coproporphyrinogen III + 4 CO2</text>
        <dbReference type="Rhea" id="RHEA:19865"/>
        <dbReference type="ChEBI" id="CHEBI:15378"/>
        <dbReference type="ChEBI" id="CHEBI:16526"/>
        <dbReference type="ChEBI" id="CHEBI:57308"/>
        <dbReference type="ChEBI" id="CHEBI:57309"/>
        <dbReference type="EC" id="4.1.1.37"/>
    </reaction>
</comment>
<evidence type="ECO:0000256" key="6">
    <source>
        <dbReference type="ARBA" id="ARBA00023244"/>
    </source>
</evidence>
<dbReference type="PANTHER" id="PTHR21091">
    <property type="entry name" value="METHYLTETRAHYDROFOLATE:HOMOCYSTEINE METHYLTRANSFERASE RELATED"/>
    <property type="match status" value="1"/>
</dbReference>
<gene>
    <name evidence="7" type="primary">hemE</name>
    <name evidence="12" type="ORF">HB375_02740</name>
</gene>
<keyword evidence="6 7" id="KW-0627">Porphyrin biosynthesis</keyword>
<dbReference type="NCBIfam" id="TIGR01464">
    <property type="entry name" value="hemE"/>
    <property type="match status" value="1"/>
</dbReference>
<evidence type="ECO:0000259" key="10">
    <source>
        <dbReference type="PROSITE" id="PS00906"/>
    </source>
</evidence>
<accession>A0ABX0V918</accession>
<dbReference type="PANTHER" id="PTHR21091:SF169">
    <property type="entry name" value="UROPORPHYRINOGEN DECARBOXYLASE"/>
    <property type="match status" value="1"/>
</dbReference>
<dbReference type="Pfam" id="PF01208">
    <property type="entry name" value="URO-D"/>
    <property type="match status" value="1"/>
</dbReference>
<evidence type="ECO:0000256" key="9">
    <source>
        <dbReference type="RuleBase" id="RU004169"/>
    </source>
</evidence>
<dbReference type="InterPro" id="IPR006361">
    <property type="entry name" value="Uroporphyrinogen_deCO2ase_HemE"/>
</dbReference>
<dbReference type="Proteomes" id="UP000707352">
    <property type="component" value="Unassembled WGS sequence"/>
</dbReference>
<comment type="subunit">
    <text evidence="7">Homodimer.</text>
</comment>
<evidence type="ECO:0000256" key="4">
    <source>
        <dbReference type="ARBA" id="ARBA00022793"/>
    </source>
</evidence>
<evidence type="ECO:0000256" key="8">
    <source>
        <dbReference type="RuleBase" id="RU000554"/>
    </source>
</evidence>
<feature type="domain" description="Uroporphyrinogen decarboxylase (URO-D)" evidence="10">
    <location>
        <begin position="55"/>
        <end position="64"/>
    </location>
</feature>
<comment type="similarity">
    <text evidence="2 7 9">Belongs to the uroporphyrinogen decarboxylase family.</text>
</comment>
<feature type="binding site" evidence="7">
    <location>
        <position position="110"/>
    </location>
    <ligand>
        <name>substrate</name>
    </ligand>
</feature>
<evidence type="ECO:0000256" key="7">
    <source>
        <dbReference type="HAMAP-Rule" id="MF_00218"/>
    </source>
</evidence>
<evidence type="ECO:0000259" key="11">
    <source>
        <dbReference type="PROSITE" id="PS00907"/>
    </source>
</evidence>
<dbReference type="EC" id="4.1.1.37" evidence="3 7"/>
<dbReference type="GO" id="GO:0004853">
    <property type="term" value="F:uroporphyrinogen decarboxylase activity"/>
    <property type="evidence" value="ECO:0007669"/>
    <property type="project" value="UniProtKB-EC"/>
</dbReference>
<comment type="function">
    <text evidence="7">Catalyzes the decarboxylation of four acetate groups of uroporphyrinogen-III to yield coproporphyrinogen-III.</text>
</comment>
<dbReference type="InterPro" id="IPR000257">
    <property type="entry name" value="Uroporphyrinogen_deCOase"/>
</dbReference>
<dbReference type="CDD" id="cd00717">
    <property type="entry name" value="URO-D"/>
    <property type="match status" value="1"/>
</dbReference>
<dbReference type="Gene3D" id="3.20.20.210">
    <property type="match status" value="1"/>
</dbReference>
<feature type="binding site" evidence="7">
    <location>
        <position position="186"/>
    </location>
    <ligand>
        <name>substrate</name>
    </ligand>
</feature>
<protein>
    <recommendedName>
        <fullName evidence="3 7">Uroporphyrinogen decarboxylase</fullName>
        <shortName evidence="7">UPD</shortName>
        <shortName evidence="7">URO-D</shortName>
        <ecNumber evidence="3 7">4.1.1.37</ecNumber>
    </recommendedName>
</protein>
<keyword evidence="7" id="KW-0963">Cytoplasm</keyword>
<dbReference type="EMBL" id="JAATJS010000001">
    <property type="protein sequence ID" value="NIX75530.1"/>
    <property type="molecule type" value="Genomic_DNA"/>
</dbReference>
<keyword evidence="5 7" id="KW-0456">Lyase</keyword>
<dbReference type="PROSITE" id="PS00907">
    <property type="entry name" value="UROD_2"/>
    <property type="match status" value="1"/>
</dbReference>
<evidence type="ECO:0000256" key="3">
    <source>
        <dbReference type="ARBA" id="ARBA00012288"/>
    </source>
</evidence>
<dbReference type="PROSITE" id="PS00906">
    <property type="entry name" value="UROD_1"/>
    <property type="match status" value="1"/>
</dbReference>
<comment type="subcellular location">
    <subcellularLocation>
        <location evidence="7">Cytoplasm</location>
    </subcellularLocation>
</comment>
<feature type="binding site" evidence="7">
    <location>
        <position position="241"/>
    </location>
    <ligand>
        <name>substrate</name>
    </ligand>
</feature>
<proteinExistence type="inferred from homology"/>
<feature type="domain" description="Uroporphyrinogen decarboxylase (URO-D)" evidence="11">
    <location>
        <begin position="174"/>
        <end position="190"/>
    </location>
</feature>